<dbReference type="STRING" id="56449.XBLMG947_3576"/>
<sequence length="421" mass="47064">MLWIIVGTIVITLAIGLLALNFATPEKKLEHIPSHCYDVSDPQFKREMSVLLGPAILPGNKIEVLHNGREIFPAMLAAIRGAQRTISFETYIYWSGEIGREVSEALSERARAGVKVRVTIDWGGSLKMDPALVEAMTEAGVEVHRYRPLIWYNLHRVNNRTHRKLLVIDGRIGFTGGVGVADQWMGDAQDPEHWRDSHYRIEGPVVAQVQTAFNDNWIKTTGRVLNGAEYYPELAPAGDSDAQLFVASPSGGSESMHLMYLIAIAAARTSIDLAAAYFVPDALITRSLLEARSRGVKIRVLLPGKHIDAISVRLASKASWEPLLQAGIDIHEYLPTMLHTKLLIIDGLLVSVGSTNFDIRSFRLNDEASLNVYDRALAAQMTEAFERDLQQAERYTLERWHARPLRQKLGEKLVRPFRSQV</sequence>
<proteinExistence type="predicted"/>
<dbReference type="GO" id="GO:0016020">
    <property type="term" value="C:membrane"/>
    <property type="evidence" value="ECO:0007669"/>
    <property type="project" value="TreeGrafter"/>
</dbReference>
<dbReference type="Pfam" id="PF13091">
    <property type="entry name" value="PLDc_2"/>
    <property type="match status" value="2"/>
</dbReference>
<organism evidence="2 3">
    <name type="scientific">Xanthomonas bromi</name>
    <dbReference type="NCBI Taxonomy" id="56449"/>
    <lineage>
        <taxon>Bacteria</taxon>
        <taxon>Pseudomonadati</taxon>
        <taxon>Pseudomonadota</taxon>
        <taxon>Gammaproteobacteria</taxon>
        <taxon>Lysobacterales</taxon>
        <taxon>Lysobacteraceae</taxon>
        <taxon>Xanthomonas</taxon>
    </lineage>
</organism>
<dbReference type="GO" id="GO:0008808">
    <property type="term" value="F:cardiolipin synthase activity"/>
    <property type="evidence" value="ECO:0007669"/>
    <property type="project" value="TreeGrafter"/>
</dbReference>
<dbReference type="GO" id="GO:0032049">
    <property type="term" value="P:cardiolipin biosynthetic process"/>
    <property type="evidence" value="ECO:0007669"/>
    <property type="project" value="UniProtKB-ARBA"/>
</dbReference>
<dbReference type="PANTHER" id="PTHR21248">
    <property type="entry name" value="CARDIOLIPIN SYNTHASE"/>
    <property type="match status" value="1"/>
</dbReference>
<dbReference type="SUPFAM" id="SSF56024">
    <property type="entry name" value="Phospholipase D/nuclease"/>
    <property type="match status" value="2"/>
</dbReference>
<dbReference type="PANTHER" id="PTHR21248:SF22">
    <property type="entry name" value="PHOSPHOLIPASE D"/>
    <property type="match status" value="1"/>
</dbReference>
<accession>A0A1C3NR24</accession>
<reference evidence="2 3" key="1">
    <citation type="submission" date="2016-06" db="EMBL/GenBank/DDBJ databases">
        <authorList>
            <person name="Kjaerup R.B."/>
            <person name="Dalgaard T.S."/>
            <person name="Juul-Madsen H.R."/>
        </authorList>
    </citation>
    <scope>NUCLEOTIDE SEQUENCE [LARGE SCALE GENOMIC DNA]</scope>
    <source>
        <strain evidence="2">LMG947</strain>
    </source>
</reference>
<name>A0A1C3NR24_9XANT</name>
<dbReference type="InterPro" id="IPR025202">
    <property type="entry name" value="PLD-like_dom"/>
</dbReference>
<dbReference type="CDD" id="cd09159">
    <property type="entry name" value="PLDc_ybhO_like_2"/>
    <property type="match status" value="1"/>
</dbReference>
<dbReference type="CDD" id="cd09110">
    <property type="entry name" value="PLDc_CLS_1"/>
    <property type="match status" value="1"/>
</dbReference>
<dbReference type="InterPro" id="IPR001736">
    <property type="entry name" value="PLipase_D/transphosphatidylase"/>
</dbReference>
<feature type="domain" description="PLD phosphodiesterase" evidence="1">
    <location>
        <begin position="157"/>
        <end position="184"/>
    </location>
</feature>
<protein>
    <submittedName>
        <fullName evidence="2">Cardiolipin synthetase</fullName>
    </submittedName>
</protein>
<dbReference type="Gene3D" id="3.30.870.10">
    <property type="entry name" value="Endonuclease Chain A"/>
    <property type="match status" value="2"/>
</dbReference>
<dbReference type="PROSITE" id="PS50035">
    <property type="entry name" value="PLD"/>
    <property type="match status" value="2"/>
</dbReference>
<dbReference type="Proteomes" id="UP000092503">
    <property type="component" value="Unassembled WGS sequence"/>
</dbReference>
<dbReference type="RefSeq" id="WP_065469945.1">
    <property type="nucleotide sequence ID" value="NZ_FLTX01000063.1"/>
</dbReference>
<dbReference type="SMART" id="SM00155">
    <property type="entry name" value="PLDc"/>
    <property type="match status" value="2"/>
</dbReference>
<gene>
    <name evidence="2" type="ORF">XBLMG947_3576</name>
</gene>
<dbReference type="AlphaFoldDB" id="A0A1C3NR24"/>
<feature type="domain" description="PLD phosphodiesterase" evidence="1">
    <location>
        <begin position="334"/>
        <end position="361"/>
    </location>
</feature>
<evidence type="ECO:0000259" key="1">
    <source>
        <dbReference type="PROSITE" id="PS50035"/>
    </source>
</evidence>
<evidence type="ECO:0000313" key="2">
    <source>
        <dbReference type="EMBL" id="SBV52778.1"/>
    </source>
</evidence>
<evidence type="ECO:0000313" key="3">
    <source>
        <dbReference type="Proteomes" id="UP000092503"/>
    </source>
</evidence>
<dbReference type="EMBL" id="FLTX01000063">
    <property type="protein sequence ID" value="SBV52778.1"/>
    <property type="molecule type" value="Genomic_DNA"/>
</dbReference>